<keyword evidence="4" id="KW-0503">Monooxygenase</keyword>
<dbReference type="Gene3D" id="3.20.20.70">
    <property type="entry name" value="Aldolase class I"/>
    <property type="match status" value="1"/>
</dbReference>
<comment type="caution">
    <text evidence="4">The sequence shown here is derived from an EMBL/GenBank/DDBJ whole genome shotgun (WGS) entry which is preliminary data.</text>
</comment>
<proteinExistence type="predicted"/>
<keyword evidence="5" id="KW-1185">Reference proteome</keyword>
<evidence type="ECO:0000313" key="4">
    <source>
        <dbReference type="EMBL" id="KXX82877.1"/>
    </source>
</evidence>
<dbReference type="GO" id="GO:0018580">
    <property type="term" value="F:nitronate monooxygenase activity"/>
    <property type="evidence" value="ECO:0007669"/>
    <property type="project" value="InterPro"/>
</dbReference>
<dbReference type="EMBL" id="LCTW02000006">
    <property type="protein sequence ID" value="KXX82877.1"/>
    <property type="molecule type" value="Genomic_DNA"/>
</dbReference>
<sequence>MGNKLQAMRFREQLSTTYPWIATPLVVSAPMRVMSGPELAIAVSRAGGFGFIGPGERPESTAVDLEAAKNLLAVRGIQQPAGCSTLPIGVGFQIWNGNLDIASSAVSQYRPAAVWLFAPRRGQMDVDVWTEKLRMSSPETRIWLQIGTLQEALEAAKSASPPGVLVVQGAEAGGHGRATDGTGFITLLPEIADATQESCVPLIAAGGIADGRGVAAALGVGAAGAAMGTRFLASEEVRIKKGYQDEVLRSSNGGATTVRTHLYNHLRGTFGWPEQFSPRTIVNQSWLEHQAGTSFEDIKKHHDEAVAKGNEAWGPNGWTATYAGANVGLVKSVRPAGDIVESTRSEAVEIIRALSGLCN</sequence>
<reference evidence="4 5" key="1">
    <citation type="journal article" date="2016" name="Genome Announc.">
        <title>Genome Sequence of Madurella mycetomatis mm55, Isolated from a Human Mycetoma Case in Sudan.</title>
        <authorList>
            <person name="Smit S."/>
            <person name="Derks M.F."/>
            <person name="Bervoets S."/>
            <person name="Fahal A."/>
            <person name="van Leeuwen W."/>
            <person name="van Belkum A."/>
            <person name="van de Sande W.W."/>
        </authorList>
    </citation>
    <scope>NUCLEOTIDE SEQUENCE [LARGE SCALE GENOMIC DNA]</scope>
    <source>
        <strain evidence="5">mm55</strain>
    </source>
</reference>
<protein>
    <submittedName>
        <fullName evidence="4">Nitronate monooxygenase</fullName>
    </submittedName>
</protein>
<name>A0A175WGA7_9PEZI</name>
<evidence type="ECO:0000256" key="3">
    <source>
        <dbReference type="ARBA" id="ARBA00023002"/>
    </source>
</evidence>
<dbReference type="OrthoDB" id="2349068at2759"/>
<dbReference type="Pfam" id="PF03060">
    <property type="entry name" value="NMO"/>
    <property type="match status" value="1"/>
</dbReference>
<dbReference type="CDD" id="cd04730">
    <property type="entry name" value="NPD_like"/>
    <property type="match status" value="1"/>
</dbReference>
<keyword evidence="3" id="KW-0560">Oxidoreductase</keyword>
<dbReference type="InterPro" id="IPR004136">
    <property type="entry name" value="NMO"/>
</dbReference>
<dbReference type="PANTHER" id="PTHR32332:SF34">
    <property type="entry name" value="2-NITROPROPANE DIOXYGENASE FAMILY, PUTATIVE-RELATED"/>
    <property type="match status" value="1"/>
</dbReference>
<dbReference type="VEuPathDB" id="FungiDB:MMYC01_200610"/>
<keyword evidence="2" id="KW-0288">FMN</keyword>
<dbReference type="InterPro" id="IPR013785">
    <property type="entry name" value="Aldolase_TIM"/>
</dbReference>
<keyword evidence="1" id="KW-0285">Flavoprotein</keyword>
<dbReference type="SUPFAM" id="SSF51412">
    <property type="entry name" value="Inosine monophosphate dehydrogenase (IMPDH)"/>
    <property type="match status" value="1"/>
</dbReference>
<evidence type="ECO:0000256" key="1">
    <source>
        <dbReference type="ARBA" id="ARBA00022630"/>
    </source>
</evidence>
<evidence type="ECO:0000313" key="5">
    <source>
        <dbReference type="Proteomes" id="UP000078237"/>
    </source>
</evidence>
<dbReference type="PANTHER" id="PTHR32332">
    <property type="entry name" value="2-NITROPROPANE DIOXYGENASE"/>
    <property type="match status" value="1"/>
</dbReference>
<accession>A0A175WGA7</accession>
<dbReference type="STRING" id="100816.A0A175WGA7"/>
<dbReference type="AlphaFoldDB" id="A0A175WGA7"/>
<dbReference type="Proteomes" id="UP000078237">
    <property type="component" value="Unassembled WGS sequence"/>
</dbReference>
<organism evidence="4 5">
    <name type="scientific">Madurella mycetomatis</name>
    <dbReference type="NCBI Taxonomy" id="100816"/>
    <lineage>
        <taxon>Eukaryota</taxon>
        <taxon>Fungi</taxon>
        <taxon>Dikarya</taxon>
        <taxon>Ascomycota</taxon>
        <taxon>Pezizomycotina</taxon>
        <taxon>Sordariomycetes</taxon>
        <taxon>Sordariomycetidae</taxon>
        <taxon>Sordariales</taxon>
        <taxon>Sordariales incertae sedis</taxon>
        <taxon>Madurella</taxon>
    </lineage>
</organism>
<gene>
    <name evidence="4" type="ORF">MMYC01_200610</name>
</gene>
<evidence type="ECO:0000256" key="2">
    <source>
        <dbReference type="ARBA" id="ARBA00022643"/>
    </source>
</evidence>